<dbReference type="InterPro" id="IPR006680">
    <property type="entry name" value="Amidohydro-rel"/>
</dbReference>
<dbReference type="Proteomes" id="UP000322159">
    <property type="component" value="Chromosome"/>
</dbReference>
<proteinExistence type="inferred from homology"/>
<evidence type="ECO:0000313" key="4">
    <source>
        <dbReference type="Proteomes" id="UP000322159"/>
    </source>
</evidence>
<sequence>MTRTDAHVHVWDLAAAEYPWLGPGLAPLDRDHQLGELLPSLDAARIAGIVLVQAADNDADTAHMLAVADTEPRVVGIVGWLPLDRPDEVARRLDAGLDPRIVGIRALIHDMADGDWILRPEVSRSLALLAEARLSYDVVTAGPAALALVPELARRHPELSLVIDHLGKPPIDADADTLAEWRALLADAAAFPRVAAKLSGLTASIGPADAWTHAQVEGAVDTALELFGVDRVLFGGDWPVSKLAGGYTRTHAAVDAALARLSPAETDAIRGGTAARVYRIPADRLAAARAASDFPA</sequence>
<dbReference type="Pfam" id="PF04909">
    <property type="entry name" value="Amidohydro_2"/>
    <property type="match status" value="1"/>
</dbReference>
<dbReference type="Gene3D" id="3.20.20.140">
    <property type="entry name" value="Metal-dependent hydrolases"/>
    <property type="match status" value="1"/>
</dbReference>
<gene>
    <name evidence="3" type="ORF">FLP23_10700</name>
</gene>
<dbReference type="RefSeq" id="WP_149325850.1">
    <property type="nucleotide sequence ID" value="NZ_CP043504.1"/>
</dbReference>
<name>A0A5C1Y8L2_9MICO</name>
<evidence type="ECO:0000313" key="3">
    <source>
        <dbReference type="EMBL" id="QEO10433.1"/>
    </source>
</evidence>
<dbReference type="AlphaFoldDB" id="A0A5C1Y8L2"/>
<dbReference type="EMBL" id="CP043504">
    <property type="protein sequence ID" value="QEO10433.1"/>
    <property type="molecule type" value="Genomic_DNA"/>
</dbReference>
<organism evidence="3 4">
    <name type="scientific">Protaetiibacter larvae</name>
    <dbReference type="NCBI Taxonomy" id="2592654"/>
    <lineage>
        <taxon>Bacteria</taxon>
        <taxon>Bacillati</taxon>
        <taxon>Actinomycetota</taxon>
        <taxon>Actinomycetes</taxon>
        <taxon>Micrococcales</taxon>
        <taxon>Microbacteriaceae</taxon>
        <taxon>Protaetiibacter</taxon>
    </lineage>
</organism>
<dbReference type="KEGG" id="lyk:FLP23_10700"/>
<evidence type="ECO:0000259" key="2">
    <source>
        <dbReference type="Pfam" id="PF04909"/>
    </source>
</evidence>
<evidence type="ECO:0000256" key="1">
    <source>
        <dbReference type="ARBA" id="ARBA00038310"/>
    </source>
</evidence>
<dbReference type="PANTHER" id="PTHR43569:SF2">
    <property type="entry name" value="AMIDOHYDROLASE-RELATED DOMAIN-CONTAINING PROTEIN"/>
    <property type="match status" value="1"/>
</dbReference>
<dbReference type="PANTHER" id="PTHR43569">
    <property type="entry name" value="AMIDOHYDROLASE"/>
    <property type="match status" value="1"/>
</dbReference>
<dbReference type="OrthoDB" id="5450317at2"/>
<dbReference type="SUPFAM" id="SSF51556">
    <property type="entry name" value="Metallo-dependent hydrolases"/>
    <property type="match status" value="1"/>
</dbReference>
<feature type="domain" description="Amidohydrolase-related" evidence="2">
    <location>
        <begin position="5"/>
        <end position="280"/>
    </location>
</feature>
<dbReference type="GO" id="GO:0016787">
    <property type="term" value="F:hydrolase activity"/>
    <property type="evidence" value="ECO:0007669"/>
    <property type="project" value="UniProtKB-KW"/>
</dbReference>
<comment type="similarity">
    <text evidence="1">Belongs to the metallo-dependent hydrolases superfamily.</text>
</comment>
<keyword evidence="3" id="KW-0378">Hydrolase</keyword>
<keyword evidence="4" id="KW-1185">Reference proteome</keyword>
<reference evidence="3 4" key="1">
    <citation type="submission" date="2019-09" db="EMBL/GenBank/DDBJ databases">
        <title>Genome sequencing of strain KACC 19322.</title>
        <authorList>
            <person name="Heo J."/>
            <person name="Kim S.-J."/>
            <person name="Kim J.-S."/>
            <person name="Hong S.-B."/>
            <person name="Kwon S.-W."/>
        </authorList>
    </citation>
    <scope>NUCLEOTIDE SEQUENCE [LARGE SCALE GENOMIC DNA]</scope>
    <source>
        <strain evidence="3 4">KACC 19322</strain>
    </source>
</reference>
<dbReference type="InterPro" id="IPR032466">
    <property type="entry name" value="Metal_Hydrolase"/>
</dbReference>
<accession>A0A5C1Y8L2</accession>
<protein>
    <submittedName>
        <fullName evidence="3">Amidohydrolase family protein</fullName>
    </submittedName>
</protein>
<dbReference type="InterPro" id="IPR052350">
    <property type="entry name" value="Metallo-dep_Lactonases"/>
</dbReference>